<feature type="transmembrane region" description="Helical" evidence="5">
    <location>
        <begin position="284"/>
        <end position="303"/>
    </location>
</feature>
<dbReference type="Proteomes" id="UP001447516">
    <property type="component" value="Unassembled WGS sequence"/>
</dbReference>
<dbReference type="CDD" id="cd16917">
    <property type="entry name" value="HATPase_UhpB-NarQ-NarX-like"/>
    <property type="match status" value="1"/>
</dbReference>
<feature type="transmembrane region" description="Helical" evidence="5">
    <location>
        <begin position="377"/>
        <end position="395"/>
    </location>
</feature>
<feature type="region of interest" description="Disordered" evidence="4">
    <location>
        <begin position="567"/>
        <end position="631"/>
    </location>
</feature>
<feature type="compositionally biased region" description="Basic and acidic residues" evidence="4">
    <location>
        <begin position="568"/>
        <end position="577"/>
    </location>
</feature>
<dbReference type="Pfam" id="PF07730">
    <property type="entry name" value="HisKA_3"/>
    <property type="match status" value="1"/>
</dbReference>
<keyword evidence="3" id="KW-0902">Two-component regulatory system</keyword>
<evidence type="ECO:0000259" key="6">
    <source>
        <dbReference type="Pfam" id="PF07730"/>
    </source>
</evidence>
<dbReference type="EMBL" id="JBDJAW010000011">
    <property type="protein sequence ID" value="MEN3536553.1"/>
    <property type="molecule type" value="Genomic_DNA"/>
</dbReference>
<organism evidence="7 8">
    <name type="scientific">Microbispora maris</name>
    <dbReference type="NCBI Taxonomy" id="3144104"/>
    <lineage>
        <taxon>Bacteria</taxon>
        <taxon>Bacillati</taxon>
        <taxon>Actinomycetota</taxon>
        <taxon>Actinomycetes</taxon>
        <taxon>Streptosporangiales</taxon>
        <taxon>Streptosporangiaceae</taxon>
        <taxon>Microbispora</taxon>
    </lineage>
</organism>
<feature type="transmembrane region" description="Helical" evidence="5">
    <location>
        <begin position="12"/>
        <end position="33"/>
    </location>
</feature>
<dbReference type="PANTHER" id="PTHR24421">
    <property type="entry name" value="NITRATE/NITRITE SENSOR PROTEIN NARX-RELATED"/>
    <property type="match status" value="1"/>
</dbReference>
<reference evidence="7 8" key="1">
    <citation type="submission" date="2024-05" db="EMBL/GenBank/DDBJ databases">
        <title>Microbispora sp.ZYX-F-249.</title>
        <authorList>
            <person name="Xie H."/>
        </authorList>
    </citation>
    <scope>NUCLEOTIDE SEQUENCE [LARGE SCALE GENOMIC DNA]</scope>
    <source>
        <strain evidence="7 8">ZYX-F-249</strain>
    </source>
</reference>
<feature type="transmembrane region" description="Helical" evidence="5">
    <location>
        <begin position="139"/>
        <end position="160"/>
    </location>
</feature>
<proteinExistence type="predicted"/>
<name>A0ABV0APN1_9ACTN</name>
<evidence type="ECO:0000256" key="4">
    <source>
        <dbReference type="SAM" id="MobiDB-lite"/>
    </source>
</evidence>
<dbReference type="InterPro" id="IPR050482">
    <property type="entry name" value="Sensor_HK_TwoCompSys"/>
</dbReference>
<dbReference type="PANTHER" id="PTHR24421:SF63">
    <property type="entry name" value="SENSOR HISTIDINE KINASE DESK"/>
    <property type="match status" value="1"/>
</dbReference>
<dbReference type="SUPFAM" id="SSF55874">
    <property type="entry name" value="ATPase domain of HSP90 chaperone/DNA topoisomerase II/histidine kinase"/>
    <property type="match status" value="1"/>
</dbReference>
<protein>
    <submittedName>
        <fullName evidence="7">Histidine kinase</fullName>
    </submittedName>
</protein>
<evidence type="ECO:0000256" key="3">
    <source>
        <dbReference type="ARBA" id="ARBA00023012"/>
    </source>
</evidence>
<keyword evidence="5" id="KW-0472">Membrane</keyword>
<dbReference type="InterPro" id="IPR036890">
    <property type="entry name" value="HATPase_C_sf"/>
</dbReference>
<feature type="transmembrane region" description="Helical" evidence="5">
    <location>
        <begin position="260"/>
        <end position="278"/>
    </location>
</feature>
<keyword evidence="5" id="KW-0812">Transmembrane</keyword>
<dbReference type="InterPro" id="IPR011712">
    <property type="entry name" value="Sig_transdc_His_kin_sub3_dim/P"/>
</dbReference>
<sequence>MGRTADDLPLRLARAMLWASFGILVYIRAFSALDGGADLLGVLLPMASYPPLIALSLWCWRPAVRYGLFAAVMLLYFLPFPFAGESWDWMPWTVAAAALCALPTRIAWPMFVLTVTAAGASVLLLGYDAAPGQEVQAGLGYMIATADDGLIVFGLSRLVMAVTRLHRTREELARTALSRERLRLDGELRHLLGGKLQAIAFRMRTAARQEPGEARHSLREGIELARRTLAEVRATAGAYRADALGTISPPAESPRLARRVLLAVLVIQCLLVLKSLAYVRPGDWTAFALAAVLLTVIVVLQVLPRSRARLVAQSLLILLPLPVVPDAWDRLLSIFTGKLLLNVRPPRSWAIVGVVLGGHLAWFLHRIDRDYLFIDDIPAALANFGGHVMIMWLVYCLGRLSGLLTVLERTRHELAEAAVRRERVRIAGDLHDILGYSLSAVALKGEVAEHLLGTDPARAETEIAALGSLVERAVVELGSITGDRVELRLSSEIDAAREVLASAGIDAVVRVETGPLPAAVDTALATVLREGVTNVLRHSQARTCEITVSGTAGGVRLRMVNDGAAVREGSERQERRGTGLHSIAARTSGRVTAGHRADDSFEMLAEFPAPAEPDGGPEGLHPVSGRRLSRT</sequence>
<feature type="domain" description="Signal transduction histidine kinase subgroup 3 dimerisation and phosphoacceptor" evidence="6">
    <location>
        <begin position="422"/>
        <end position="477"/>
    </location>
</feature>
<keyword evidence="8" id="KW-1185">Reference proteome</keyword>
<dbReference type="Gene3D" id="6.10.250.2870">
    <property type="match status" value="1"/>
</dbReference>
<dbReference type="RefSeq" id="WP_346226542.1">
    <property type="nucleotide sequence ID" value="NZ_JBDJAW010000011.1"/>
</dbReference>
<evidence type="ECO:0000256" key="5">
    <source>
        <dbReference type="SAM" id="Phobius"/>
    </source>
</evidence>
<feature type="transmembrane region" description="Helical" evidence="5">
    <location>
        <begin position="111"/>
        <end position="127"/>
    </location>
</feature>
<feature type="transmembrane region" description="Helical" evidence="5">
    <location>
        <begin position="39"/>
        <end position="59"/>
    </location>
</feature>
<keyword evidence="5" id="KW-1133">Transmembrane helix</keyword>
<dbReference type="Gene3D" id="1.20.5.1930">
    <property type="match status" value="1"/>
</dbReference>
<keyword evidence="2 7" id="KW-0418">Kinase</keyword>
<feature type="transmembrane region" description="Helical" evidence="5">
    <location>
        <begin position="66"/>
        <end position="83"/>
    </location>
</feature>
<dbReference type="Gene3D" id="3.30.565.10">
    <property type="entry name" value="Histidine kinase-like ATPase, C-terminal domain"/>
    <property type="match status" value="1"/>
</dbReference>
<dbReference type="GO" id="GO:0016301">
    <property type="term" value="F:kinase activity"/>
    <property type="evidence" value="ECO:0007669"/>
    <property type="project" value="UniProtKB-KW"/>
</dbReference>
<evidence type="ECO:0000256" key="1">
    <source>
        <dbReference type="ARBA" id="ARBA00022679"/>
    </source>
</evidence>
<evidence type="ECO:0000313" key="8">
    <source>
        <dbReference type="Proteomes" id="UP001447516"/>
    </source>
</evidence>
<keyword evidence="1" id="KW-0808">Transferase</keyword>
<feature type="compositionally biased region" description="Low complexity" evidence="4">
    <location>
        <begin position="605"/>
        <end position="614"/>
    </location>
</feature>
<evidence type="ECO:0000313" key="7">
    <source>
        <dbReference type="EMBL" id="MEN3536553.1"/>
    </source>
</evidence>
<feature type="transmembrane region" description="Helical" evidence="5">
    <location>
        <begin position="348"/>
        <end position="365"/>
    </location>
</feature>
<evidence type="ECO:0000256" key="2">
    <source>
        <dbReference type="ARBA" id="ARBA00022777"/>
    </source>
</evidence>
<gene>
    <name evidence="7" type="ORF">AAH991_15670</name>
</gene>
<comment type="caution">
    <text evidence="7">The sequence shown here is derived from an EMBL/GenBank/DDBJ whole genome shotgun (WGS) entry which is preliminary data.</text>
</comment>
<accession>A0ABV0APN1</accession>